<feature type="domain" description="DEP" evidence="2">
    <location>
        <begin position="23"/>
        <end position="112"/>
    </location>
</feature>
<evidence type="ECO:0000259" key="2">
    <source>
        <dbReference type="PROSITE" id="PS50186"/>
    </source>
</evidence>
<proteinExistence type="predicted"/>
<evidence type="ECO:0000313" key="3">
    <source>
        <dbReference type="EMBL" id="CAI5438848.1"/>
    </source>
</evidence>
<evidence type="ECO:0000256" key="1">
    <source>
        <dbReference type="SAM" id="MobiDB-lite"/>
    </source>
</evidence>
<organism evidence="3 4">
    <name type="scientific">Caenorhabditis angaria</name>
    <dbReference type="NCBI Taxonomy" id="860376"/>
    <lineage>
        <taxon>Eukaryota</taxon>
        <taxon>Metazoa</taxon>
        <taxon>Ecdysozoa</taxon>
        <taxon>Nematoda</taxon>
        <taxon>Chromadorea</taxon>
        <taxon>Rhabditida</taxon>
        <taxon>Rhabditina</taxon>
        <taxon>Rhabditomorpha</taxon>
        <taxon>Rhabditoidea</taxon>
        <taxon>Rhabditidae</taxon>
        <taxon>Peloderinae</taxon>
        <taxon>Caenorhabditis</taxon>
    </lineage>
</organism>
<dbReference type="Proteomes" id="UP001152747">
    <property type="component" value="Unassembled WGS sequence"/>
</dbReference>
<dbReference type="InterPro" id="IPR036388">
    <property type="entry name" value="WH-like_DNA-bd_sf"/>
</dbReference>
<dbReference type="OrthoDB" id="524326at2759"/>
<keyword evidence="4" id="KW-1185">Reference proteome</keyword>
<dbReference type="CDD" id="cd04371">
    <property type="entry name" value="DEP"/>
    <property type="match status" value="1"/>
</dbReference>
<name>A0A9P1MVX7_9PELO</name>
<dbReference type="GO" id="GO:0035556">
    <property type="term" value="P:intracellular signal transduction"/>
    <property type="evidence" value="ECO:0007669"/>
    <property type="project" value="InterPro"/>
</dbReference>
<dbReference type="EMBL" id="CANHGI010000001">
    <property type="protein sequence ID" value="CAI5438848.1"/>
    <property type="molecule type" value="Genomic_DNA"/>
</dbReference>
<dbReference type="Gene3D" id="1.10.10.10">
    <property type="entry name" value="Winged helix-like DNA-binding domain superfamily/Winged helix DNA-binding domain"/>
    <property type="match status" value="1"/>
</dbReference>
<dbReference type="InterPro" id="IPR000591">
    <property type="entry name" value="DEP_dom"/>
</dbReference>
<comment type="caution">
    <text evidence="3">The sequence shown here is derived from an EMBL/GenBank/DDBJ whole genome shotgun (WGS) entry which is preliminary data.</text>
</comment>
<dbReference type="AlphaFoldDB" id="A0A9P1MVX7"/>
<gene>
    <name evidence="3" type="ORF">CAMP_LOCUS1485</name>
</gene>
<sequence length="664" mass="76279">MENDEYYDKFPATQMFDKIVWHFRSNMPLKTNQKYIVTSVKNSFSGKDAVDFLTEEMPKIVPDKPTNRSNIKKLVEMMYDSKIIIEPMSMKSQEVIESCKGFRENRIYIFGKTLEELRQPTKRSRRSASFNGVRKSIQTTQDNTKKSPVAPQEIRKIRRLSRSNGNLAKLESSIGHENKGFDENLSDPLNIRDIDFNKKEPLYEKKDKNYDWLPFFKSKRFQTKQEQKVPKRSVSLDRNHVNLLGSPSKALSPIPKASDDCVVVLHPTGEVPKLSKNISRSKLYESIARRQQTPTQQSVPSSSLYCSSRDTRIIWRSELIKSLTGLMSKPPPTELTHNIDGNEVEYNSNPNNYDIDGVVKSRTTGMTLEYPTIVVQFMEFLGRYPFSKKNEIVSEQNVCKIFATLVNRLGDLNAPLYPYEAAYLVDILTKHEHFAELLEMNRTRQWNAQQPIRNMHGEEYDGFSKELPVCGVRASMHRRKTISPAELHSGSLSSSSSSIQDESTYKIRESWLISAIQLVILTIPTARRRKLHKFIMFMRSISTNEVLELADISNGFSNNWEATVCGLWIGICGGFKKQQGIFVSAVLLANYRVIFAPHDDFYCNVKSIIPSEKNEIGRYSKVERGRKMTRNKDDPIYGTLNATPGTNKKNEQPRSFLNRLLKRS</sequence>
<reference evidence="3" key="1">
    <citation type="submission" date="2022-11" db="EMBL/GenBank/DDBJ databases">
        <authorList>
            <person name="Kikuchi T."/>
        </authorList>
    </citation>
    <scope>NUCLEOTIDE SEQUENCE</scope>
    <source>
        <strain evidence="3">PS1010</strain>
    </source>
</reference>
<dbReference type="PANTHER" id="PTHR16206">
    <property type="entry name" value="DEP DOMAIN-CONTAINING"/>
    <property type="match status" value="1"/>
</dbReference>
<feature type="region of interest" description="Disordered" evidence="1">
    <location>
        <begin position="120"/>
        <end position="151"/>
    </location>
</feature>
<accession>A0A9P1MVX7</accession>
<dbReference type="PROSITE" id="PS50186">
    <property type="entry name" value="DEP"/>
    <property type="match status" value="1"/>
</dbReference>
<dbReference type="PANTHER" id="PTHR16206:SF4">
    <property type="entry name" value="PROTEIN LET-99"/>
    <property type="match status" value="1"/>
</dbReference>
<evidence type="ECO:0000313" key="4">
    <source>
        <dbReference type="Proteomes" id="UP001152747"/>
    </source>
</evidence>
<feature type="region of interest" description="Disordered" evidence="1">
    <location>
        <begin position="630"/>
        <end position="652"/>
    </location>
</feature>
<protein>
    <recommendedName>
        <fullName evidence="2">DEP domain-containing protein</fullName>
    </recommendedName>
</protein>